<dbReference type="EMBL" id="FZNN01000024">
    <property type="protein sequence ID" value="SNR78197.1"/>
    <property type="molecule type" value="Genomic_DNA"/>
</dbReference>
<dbReference type="InterPro" id="IPR004358">
    <property type="entry name" value="Sig_transdc_His_kin-like_C"/>
</dbReference>
<dbReference type="InterPro" id="IPR035965">
    <property type="entry name" value="PAS-like_dom_sf"/>
</dbReference>
<keyword evidence="15" id="KW-1185">Reference proteome</keyword>
<evidence type="ECO:0000313" key="14">
    <source>
        <dbReference type="EMBL" id="SNR78197.1"/>
    </source>
</evidence>
<evidence type="ECO:0000256" key="1">
    <source>
        <dbReference type="ARBA" id="ARBA00000085"/>
    </source>
</evidence>
<dbReference type="Pfam" id="PF00512">
    <property type="entry name" value="HisKA"/>
    <property type="match status" value="1"/>
</dbReference>
<feature type="domain" description="Histidine kinase" evidence="11">
    <location>
        <begin position="347"/>
        <end position="570"/>
    </location>
</feature>
<evidence type="ECO:0000313" key="15">
    <source>
        <dbReference type="Proteomes" id="UP000198417"/>
    </source>
</evidence>
<dbReference type="PANTHER" id="PTHR43065">
    <property type="entry name" value="SENSOR HISTIDINE KINASE"/>
    <property type="match status" value="1"/>
</dbReference>
<dbReference type="CDD" id="cd00130">
    <property type="entry name" value="PAS"/>
    <property type="match status" value="1"/>
</dbReference>
<dbReference type="InterPro" id="IPR011006">
    <property type="entry name" value="CheY-like_superfamily"/>
</dbReference>
<dbReference type="AlphaFoldDB" id="A0A238Z497"/>
<dbReference type="NCBIfam" id="TIGR00229">
    <property type="entry name" value="sensory_box"/>
    <property type="match status" value="1"/>
</dbReference>
<keyword evidence="3 9" id="KW-0597">Phosphoprotein</keyword>
<keyword evidence="5" id="KW-0547">Nucleotide-binding</keyword>
<dbReference type="Pfam" id="PF00072">
    <property type="entry name" value="Response_reg"/>
    <property type="match status" value="1"/>
</dbReference>
<dbReference type="Proteomes" id="UP000198417">
    <property type="component" value="Unassembled WGS sequence"/>
</dbReference>
<dbReference type="PRINTS" id="PR00344">
    <property type="entry name" value="BCTRLSENSOR"/>
</dbReference>
<dbReference type="SUPFAM" id="SSF52172">
    <property type="entry name" value="CheY-like"/>
    <property type="match status" value="1"/>
</dbReference>
<evidence type="ECO:0000256" key="7">
    <source>
        <dbReference type="ARBA" id="ARBA00022840"/>
    </source>
</evidence>
<dbReference type="Gene3D" id="1.10.287.130">
    <property type="match status" value="1"/>
</dbReference>
<dbReference type="RefSeq" id="WP_176439202.1">
    <property type="nucleotide sequence ID" value="NZ_FZNN01000024.1"/>
</dbReference>
<keyword evidence="6" id="KW-0418">Kinase</keyword>
<feature type="transmembrane region" description="Helical" evidence="10">
    <location>
        <begin position="21"/>
        <end position="41"/>
    </location>
</feature>
<sequence length="717" mass="78735">MVRESIYQNTATYSAGMRKTLHRVLDFLAFISMLGVLLSALRLSQVGLVYIVVAALLFGMCVLPSIILRADKHLNLRGFLLIAGYFSAISLGIFNLGLASSGVGALPFILAICAALFSRKTSLLVFALLLAAMTFFAYLFVSGQVSSPDTTLADWNRDPRSWIVAVWAMVVCSLIVTTLIFNLSAYWRETDTESEKKNRQFEAMVEFSPDAIMIFDLETEQIAAANARAEELFGIARDDLENAPKMGARSPERQPSGESSVEVFKRKFAEALAGGHPTFELVVLNAKDEEIHCEISLSRIPPFEQKLVRANMTDISKRLANQKQREDLQAQLAASQRLETIGQFTGGVAHDFNNLLAVILGNLEILQEETDDETRKQLLQPCIDATLRGANLTRSLLSYARQAPLKSEIVDLNKLVGETRKWTGRTLPKNIELKMSLMEGLWNVMADPAATENALLNMILNARDAMPQGGQLTFETANRWIDESCLESNNEDVEHGPYVMVAITDTGTGIADDNLKKIFEPFFTTKPTGEGSGLGLAMVQGFMRQSRGMVQVFSELGVGTTCKLYFPALTDEPEIEVPVRSEKGSRKVSGERILLVEDEEEVLSVLARMLKAAGFAVTCAESGDKAKAIFEADPNFDLLLTDIMMPGQLQGTDLSKKIREIDGTLPVIFMSGYPSEAAGNGNGIPPEDIRLIKPVMRKDLLAAIAQVLETPRTQAGT</sequence>
<evidence type="ECO:0000259" key="12">
    <source>
        <dbReference type="PROSITE" id="PS50110"/>
    </source>
</evidence>
<dbReference type="CDD" id="cd00082">
    <property type="entry name" value="HisKA"/>
    <property type="match status" value="1"/>
</dbReference>
<feature type="transmembrane region" description="Helical" evidence="10">
    <location>
        <begin position="161"/>
        <end position="187"/>
    </location>
</feature>
<dbReference type="Pfam" id="PF02518">
    <property type="entry name" value="HATPase_c"/>
    <property type="match status" value="1"/>
</dbReference>
<comment type="catalytic activity">
    <reaction evidence="1">
        <text>ATP + protein L-histidine = ADP + protein N-phospho-L-histidine.</text>
        <dbReference type="EC" id="2.7.13.3"/>
    </reaction>
</comment>
<evidence type="ECO:0000256" key="8">
    <source>
        <dbReference type="ARBA" id="ARBA00023012"/>
    </source>
</evidence>
<evidence type="ECO:0000256" key="9">
    <source>
        <dbReference type="PROSITE-ProRule" id="PRU00169"/>
    </source>
</evidence>
<dbReference type="PROSITE" id="PS50112">
    <property type="entry name" value="PAS"/>
    <property type="match status" value="1"/>
</dbReference>
<keyword evidence="10" id="KW-0472">Membrane</keyword>
<evidence type="ECO:0000259" key="11">
    <source>
        <dbReference type="PROSITE" id="PS50109"/>
    </source>
</evidence>
<dbReference type="SMART" id="SM00388">
    <property type="entry name" value="HisKA"/>
    <property type="match status" value="1"/>
</dbReference>
<evidence type="ECO:0000256" key="5">
    <source>
        <dbReference type="ARBA" id="ARBA00022741"/>
    </source>
</evidence>
<evidence type="ECO:0000256" key="4">
    <source>
        <dbReference type="ARBA" id="ARBA00022679"/>
    </source>
</evidence>
<dbReference type="Pfam" id="PF13188">
    <property type="entry name" value="PAS_8"/>
    <property type="match status" value="1"/>
</dbReference>
<dbReference type="Gene3D" id="3.30.565.10">
    <property type="entry name" value="Histidine kinase-like ATPase, C-terminal domain"/>
    <property type="match status" value="1"/>
</dbReference>
<dbReference type="InterPro" id="IPR036097">
    <property type="entry name" value="HisK_dim/P_sf"/>
</dbReference>
<dbReference type="GO" id="GO:0000155">
    <property type="term" value="F:phosphorelay sensor kinase activity"/>
    <property type="evidence" value="ECO:0007669"/>
    <property type="project" value="InterPro"/>
</dbReference>
<feature type="transmembrane region" description="Helical" evidence="10">
    <location>
        <begin position="74"/>
        <end position="93"/>
    </location>
</feature>
<gene>
    <name evidence="14" type="ORF">SAMN06265370_12415</name>
</gene>
<feature type="transmembrane region" description="Helical" evidence="10">
    <location>
        <begin position="99"/>
        <end position="117"/>
    </location>
</feature>
<dbReference type="InterPro" id="IPR005467">
    <property type="entry name" value="His_kinase_dom"/>
</dbReference>
<keyword evidence="8" id="KW-0902">Two-component regulatory system</keyword>
<evidence type="ECO:0000256" key="10">
    <source>
        <dbReference type="SAM" id="Phobius"/>
    </source>
</evidence>
<dbReference type="InterPro" id="IPR000014">
    <property type="entry name" value="PAS"/>
</dbReference>
<name>A0A238Z497_9RHOB</name>
<keyword evidence="10" id="KW-1133">Transmembrane helix</keyword>
<dbReference type="PROSITE" id="PS50109">
    <property type="entry name" value="HIS_KIN"/>
    <property type="match status" value="1"/>
</dbReference>
<proteinExistence type="predicted"/>
<evidence type="ECO:0000256" key="2">
    <source>
        <dbReference type="ARBA" id="ARBA00012438"/>
    </source>
</evidence>
<organism evidence="14 15">
    <name type="scientific">Puniceibacterium sediminis</name>
    <dbReference type="NCBI Taxonomy" id="1608407"/>
    <lineage>
        <taxon>Bacteria</taxon>
        <taxon>Pseudomonadati</taxon>
        <taxon>Pseudomonadota</taxon>
        <taxon>Alphaproteobacteria</taxon>
        <taxon>Rhodobacterales</taxon>
        <taxon>Paracoccaceae</taxon>
        <taxon>Puniceibacterium</taxon>
    </lineage>
</organism>
<dbReference type="SMART" id="SM00448">
    <property type="entry name" value="REC"/>
    <property type="match status" value="1"/>
</dbReference>
<feature type="transmembrane region" description="Helical" evidence="10">
    <location>
        <begin position="124"/>
        <end position="141"/>
    </location>
</feature>
<keyword evidence="4" id="KW-0808">Transferase</keyword>
<protein>
    <recommendedName>
        <fullName evidence="2">histidine kinase</fullName>
        <ecNumber evidence="2">2.7.13.3</ecNumber>
    </recommendedName>
</protein>
<dbReference type="SMART" id="SM00387">
    <property type="entry name" value="HATPase_c"/>
    <property type="match status" value="1"/>
</dbReference>
<dbReference type="InterPro" id="IPR001789">
    <property type="entry name" value="Sig_transdc_resp-reg_receiver"/>
</dbReference>
<keyword evidence="10" id="KW-0812">Transmembrane</keyword>
<keyword evidence="7" id="KW-0067">ATP-binding</keyword>
<dbReference type="PANTHER" id="PTHR43065:SF46">
    <property type="entry name" value="C4-DICARBOXYLATE TRANSPORT SENSOR PROTEIN DCTB"/>
    <property type="match status" value="1"/>
</dbReference>
<dbReference type="Gene3D" id="3.30.450.20">
    <property type="entry name" value="PAS domain"/>
    <property type="match status" value="1"/>
</dbReference>
<feature type="transmembrane region" description="Helical" evidence="10">
    <location>
        <begin position="47"/>
        <end position="67"/>
    </location>
</feature>
<dbReference type="InterPro" id="IPR003661">
    <property type="entry name" value="HisK_dim/P_dom"/>
</dbReference>
<reference evidence="14 15" key="1">
    <citation type="submission" date="2017-06" db="EMBL/GenBank/DDBJ databases">
        <authorList>
            <person name="Kim H.J."/>
            <person name="Triplett B.A."/>
        </authorList>
    </citation>
    <scope>NUCLEOTIDE SEQUENCE [LARGE SCALE GENOMIC DNA]</scope>
    <source>
        <strain evidence="14 15">DSM 29052</strain>
    </source>
</reference>
<evidence type="ECO:0000259" key="13">
    <source>
        <dbReference type="PROSITE" id="PS50112"/>
    </source>
</evidence>
<dbReference type="SUPFAM" id="SSF47384">
    <property type="entry name" value="Homodimeric domain of signal transducing histidine kinase"/>
    <property type="match status" value="1"/>
</dbReference>
<dbReference type="PROSITE" id="PS50110">
    <property type="entry name" value="RESPONSE_REGULATORY"/>
    <property type="match status" value="1"/>
</dbReference>
<dbReference type="SUPFAM" id="SSF55785">
    <property type="entry name" value="PYP-like sensor domain (PAS domain)"/>
    <property type="match status" value="1"/>
</dbReference>
<dbReference type="SUPFAM" id="SSF55874">
    <property type="entry name" value="ATPase domain of HSP90 chaperone/DNA topoisomerase II/histidine kinase"/>
    <property type="match status" value="1"/>
</dbReference>
<dbReference type="InterPro" id="IPR003594">
    <property type="entry name" value="HATPase_dom"/>
</dbReference>
<dbReference type="EC" id="2.7.13.3" evidence="2"/>
<accession>A0A238Z497</accession>
<dbReference type="InterPro" id="IPR036890">
    <property type="entry name" value="HATPase_C_sf"/>
</dbReference>
<feature type="modified residue" description="4-aspartylphosphate" evidence="9">
    <location>
        <position position="642"/>
    </location>
</feature>
<evidence type="ECO:0000256" key="6">
    <source>
        <dbReference type="ARBA" id="ARBA00022777"/>
    </source>
</evidence>
<dbReference type="GO" id="GO:0005524">
    <property type="term" value="F:ATP binding"/>
    <property type="evidence" value="ECO:0007669"/>
    <property type="project" value="UniProtKB-KW"/>
</dbReference>
<feature type="domain" description="Response regulatory" evidence="12">
    <location>
        <begin position="592"/>
        <end position="708"/>
    </location>
</feature>
<dbReference type="Gene3D" id="3.40.50.2300">
    <property type="match status" value="1"/>
</dbReference>
<evidence type="ECO:0000256" key="3">
    <source>
        <dbReference type="ARBA" id="ARBA00022553"/>
    </source>
</evidence>
<feature type="domain" description="PAS" evidence="13">
    <location>
        <begin position="197"/>
        <end position="240"/>
    </location>
</feature>